<dbReference type="EMBL" id="NMPR01000016">
    <property type="protein sequence ID" value="KAA8634965.1"/>
    <property type="molecule type" value="Genomic_DNA"/>
</dbReference>
<evidence type="ECO:0000256" key="1">
    <source>
        <dbReference type="ARBA" id="ARBA00007865"/>
    </source>
</evidence>
<comment type="similarity">
    <text evidence="1">Belongs to the Cyclase 1 superfamily.</text>
</comment>
<dbReference type="InterPro" id="IPR007325">
    <property type="entry name" value="KFase/CYL"/>
</dbReference>
<reference evidence="2 3" key="1">
    <citation type="submission" date="2017-07" db="EMBL/GenBank/DDBJ databases">
        <title>Genome sequence of the Sordaria macrospora wild type strain R19027.</title>
        <authorList>
            <person name="Nowrousian M."/>
            <person name="Teichert I."/>
            <person name="Kueck U."/>
        </authorList>
    </citation>
    <scope>NUCLEOTIDE SEQUENCE [LARGE SCALE GENOMIC DNA]</scope>
    <source>
        <strain evidence="2 3">R19027</strain>
        <tissue evidence="2">Mycelium</tissue>
    </source>
</reference>
<dbReference type="Pfam" id="PF04199">
    <property type="entry name" value="Cyclase"/>
    <property type="match status" value="1"/>
</dbReference>
<evidence type="ECO:0000313" key="2">
    <source>
        <dbReference type="EMBL" id="KAA8634965.1"/>
    </source>
</evidence>
<dbReference type="SUPFAM" id="SSF102198">
    <property type="entry name" value="Putative cyclase"/>
    <property type="match status" value="1"/>
</dbReference>
<dbReference type="GO" id="GO:0004061">
    <property type="term" value="F:arylformamidase activity"/>
    <property type="evidence" value="ECO:0007669"/>
    <property type="project" value="InterPro"/>
</dbReference>
<evidence type="ECO:0000313" key="3">
    <source>
        <dbReference type="Proteomes" id="UP000433876"/>
    </source>
</evidence>
<proteinExistence type="inferred from homology"/>
<dbReference type="Gene3D" id="3.50.30.50">
    <property type="entry name" value="Putative cyclase"/>
    <property type="match status" value="1"/>
</dbReference>
<dbReference type="PANTHER" id="PTHR34861">
    <property type="match status" value="1"/>
</dbReference>
<comment type="caution">
    <text evidence="2">The sequence shown here is derived from an EMBL/GenBank/DDBJ whole genome shotgun (WGS) entry which is preliminary data.</text>
</comment>
<dbReference type="GO" id="GO:0019441">
    <property type="term" value="P:L-tryptophan catabolic process to kynurenine"/>
    <property type="evidence" value="ECO:0007669"/>
    <property type="project" value="InterPro"/>
</dbReference>
<name>A0A8S9A343_SORMA</name>
<dbReference type="VEuPathDB" id="FungiDB:SMAC_03917"/>
<dbReference type="AlphaFoldDB" id="A0A8S9A343"/>
<dbReference type="PANTHER" id="PTHR34861:SF10">
    <property type="entry name" value="CYCLASE"/>
    <property type="match status" value="1"/>
</dbReference>
<accession>A0A8S9A343</accession>
<organism evidence="2 3">
    <name type="scientific">Sordaria macrospora</name>
    <dbReference type="NCBI Taxonomy" id="5147"/>
    <lineage>
        <taxon>Eukaryota</taxon>
        <taxon>Fungi</taxon>
        <taxon>Dikarya</taxon>
        <taxon>Ascomycota</taxon>
        <taxon>Pezizomycotina</taxon>
        <taxon>Sordariomycetes</taxon>
        <taxon>Sordariomycetidae</taxon>
        <taxon>Sordariales</taxon>
        <taxon>Sordariaceae</taxon>
        <taxon>Sordaria</taxon>
    </lineage>
</organism>
<dbReference type="InterPro" id="IPR037175">
    <property type="entry name" value="KFase_sf"/>
</dbReference>
<protein>
    <recommendedName>
        <fullName evidence="4">Cyclase</fullName>
    </recommendedName>
</protein>
<dbReference type="OMA" id="AMPLQCS"/>
<gene>
    <name evidence="2" type="ORF">SMACR_03917</name>
</gene>
<evidence type="ECO:0008006" key="4">
    <source>
        <dbReference type="Google" id="ProtNLM"/>
    </source>
</evidence>
<dbReference type="Proteomes" id="UP000433876">
    <property type="component" value="Unassembled WGS sequence"/>
</dbReference>
<sequence length="342" mass="37565">MDAKTLYPDFDDLPKVKGQPQGCAWGLFDKNGVKDVYGTLNFITPETVKAAAAEVEHGISVSLNWALNAIKFPLGHRQPPVHTPLVIGSEMGMKGLLGFDDSLTFNTQYSSQWDSLCHVTHSHSGETYNGFVPTVEKLSTTTSSSAQSENEVLPTIDRWHERGGLVARGVLIDWKRYAEEVRGERSFHSFDGYKITVDDLEEAAKHFGVEFKAGDVLLVRTGMTGVMEKPTAEDFAKMAESKMAGVEGSERTARWVWNKRFAAVAGDGAAFEAIEYSKETGLDLVLHRYFLTMFGMSIGELWDLDALSEACKKTGKYSFFLSSAPLKHPGLVASPPNATAVL</sequence>